<keyword evidence="9" id="KW-1133">Transmembrane helix</keyword>
<evidence type="ECO:0000256" key="1">
    <source>
        <dbReference type="ARBA" id="ARBA00004323"/>
    </source>
</evidence>
<evidence type="ECO:0000256" key="14">
    <source>
        <dbReference type="ARBA" id="ARBA00042865"/>
    </source>
</evidence>
<keyword evidence="4" id="KW-0808">Transferase</keyword>
<dbReference type="AlphaFoldDB" id="A0A9P3ZL64"/>
<keyword evidence="5" id="KW-0812">Transmembrane</keyword>
<evidence type="ECO:0000256" key="11">
    <source>
        <dbReference type="ARBA" id="ARBA00023136"/>
    </source>
</evidence>
<evidence type="ECO:0000256" key="2">
    <source>
        <dbReference type="ARBA" id="ARBA00004648"/>
    </source>
</evidence>
<comment type="caution">
    <text evidence="15">The sequence shown here is derived from an EMBL/GenBank/DDBJ whole genome shotgun (WGS) entry which is preliminary data.</text>
</comment>
<dbReference type="Proteomes" id="UP001205035">
    <property type="component" value="Unassembled WGS sequence"/>
</dbReference>
<evidence type="ECO:0000256" key="12">
    <source>
        <dbReference type="ARBA" id="ARBA00023157"/>
    </source>
</evidence>
<dbReference type="GO" id="GO:0050650">
    <property type="term" value="P:chondroitin sulfate proteoglycan biosynthetic process"/>
    <property type="evidence" value="ECO:0007669"/>
    <property type="project" value="TreeGrafter"/>
</dbReference>
<keyword evidence="13" id="KW-0325">Glycoprotein</keyword>
<dbReference type="InterPro" id="IPR043538">
    <property type="entry name" value="XYLT"/>
</dbReference>
<evidence type="ECO:0000313" key="16">
    <source>
        <dbReference type="EMBL" id="MCQ5083567.1"/>
    </source>
</evidence>
<protein>
    <recommendedName>
        <fullName evidence="14">Peptide O-xylosyltransferase</fullName>
    </recommendedName>
</protein>
<dbReference type="GO" id="GO:0015012">
    <property type="term" value="P:heparan sulfate proteoglycan biosynthetic process"/>
    <property type="evidence" value="ECO:0007669"/>
    <property type="project" value="TreeGrafter"/>
</dbReference>
<dbReference type="GO" id="GO:0046872">
    <property type="term" value="F:metal ion binding"/>
    <property type="evidence" value="ECO:0007669"/>
    <property type="project" value="UniProtKB-KW"/>
</dbReference>
<sequence>MADGFRIAFCIECHKYTPVLQELCRQLQHPEADIFIHVDAKSDIRDFAPLRPLARFIHPRSKVYWGEYGQIDCMLKLLRATCNGDYRYIAILSGDTLPLRPCGQIHDFLEACYPRQFADMQPELHITELTQKMQWCHYPDRNDWIGRLPGYFRKRLYKRLRPGDNPYFRTLPPLEKGSNWIVVTDRFRDFVFDYLRTHPDYIRAFRHSHCGDEIFFQTLMGISEFAGANTRRPLVFTRWVGEGAPHPETFGTNDLPRLLQARDTAAEVPYLFARKIADDLDIARYRAAFFPRPE</sequence>
<evidence type="ECO:0000256" key="3">
    <source>
        <dbReference type="ARBA" id="ARBA00022676"/>
    </source>
</evidence>
<dbReference type="Proteomes" id="UP000323119">
    <property type="component" value="Unassembled WGS sequence"/>
</dbReference>
<dbReference type="PANTHER" id="PTHR46025:SF3">
    <property type="entry name" value="XYLOSYLTRANSFERASE OXT"/>
    <property type="match status" value="1"/>
</dbReference>
<evidence type="ECO:0000256" key="13">
    <source>
        <dbReference type="ARBA" id="ARBA00023180"/>
    </source>
</evidence>
<evidence type="ECO:0000256" key="6">
    <source>
        <dbReference type="ARBA" id="ARBA00022723"/>
    </source>
</evidence>
<dbReference type="PANTHER" id="PTHR46025">
    <property type="entry name" value="XYLOSYLTRANSFERASE OXT"/>
    <property type="match status" value="1"/>
</dbReference>
<evidence type="ECO:0000313" key="17">
    <source>
        <dbReference type="Proteomes" id="UP000323119"/>
    </source>
</evidence>
<dbReference type="GO" id="GO:0030158">
    <property type="term" value="F:protein xylosyltransferase activity"/>
    <property type="evidence" value="ECO:0007669"/>
    <property type="project" value="InterPro"/>
</dbReference>
<keyword evidence="10" id="KW-0333">Golgi apparatus</keyword>
<keyword evidence="8" id="KW-0735">Signal-anchor</keyword>
<evidence type="ECO:0000256" key="10">
    <source>
        <dbReference type="ARBA" id="ARBA00023034"/>
    </source>
</evidence>
<evidence type="ECO:0000256" key="8">
    <source>
        <dbReference type="ARBA" id="ARBA00022968"/>
    </source>
</evidence>
<accession>A0A9P3ZL64</accession>
<dbReference type="Pfam" id="PF02485">
    <property type="entry name" value="Branch"/>
    <property type="match status" value="1"/>
</dbReference>
<evidence type="ECO:0000256" key="5">
    <source>
        <dbReference type="ARBA" id="ARBA00022692"/>
    </source>
</evidence>
<evidence type="ECO:0000313" key="15">
    <source>
        <dbReference type="EMBL" id="KAA2563254.1"/>
    </source>
</evidence>
<name>A0A9P3ZL64_9BACT</name>
<keyword evidence="11" id="KW-0472">Membrane</keyword>
<keyword evidence="3" id="KW-0328">Glycosyltransferase</keyword>
<dbReference type="EMBL" id="VVUY01000003">
    <property type="protein sequence ID" value="KAA2563254.1"/>
    <property type="molecule type" value="Genomic_DNA"/>
</dbReference>
<keyword evidence="12" id="KW-1015">Disulfide bond</keyword>
<dbReference type="GO" id="GO:0016020">
    <property type="term" value="C:membrane"/>
    <property type="evidence" value="ECO:0007669"/>
    <property type="project" value="InterPro"/>
</dbReference>
<evidence type="ECO:0000256" key="9">
    <source>
        <dbReference type="ARBA" id="ARBA00022989"/>
    </source>
</evidence>
<gene>
    <name evidence="15" type="ORF">F2S36_05590</name>
    <name evidence="16" type="ORF">NE651_11805</name>
</gene>
<organism evidence="15 17">
    <name type="scientific">Alistipes onderdonkii</name>
    <dbReference type="NCBI Taxonomy" id="328813"/>
    <lineage>
        <taxon>Bacteria</taxon>
        <taxon>Pseudomonadati</taxon>
        <taxon>Bacteroidota</taxon>
        <taxon>Bacteroidia</taxon>
        <taxon>Bacteroidales</taxon>
        <taxon>Rikenellaceae</taxon>
        <taxon>Alistipes</taxon>
    </lineage>
</organism>
<dbReference type="RefSeq" id="WP_055202572.1">
    <property type="nucleotide sequence ID" value="NZ_JADMQE010000002.1"/>
</dbReference>
<evidence type="ECO:0000256" key="7">
    <source>
        <dbReference type="ARBA" id="ARBA00022824"/>
    </source>
</evidence>
<evidence type="ECO:0000256" key="4">
    <source>
        <dbReference type="ARBA" id="ARBA00022679"/>
    </source>
</evidence>
<proteinExistence type="predicted"/>
<dbReference type="InterPro" id="IPR003406">
    <property type="entry name" value="Glyco_trans_14"/>
</dbReference>
<keyword evidence="7" id="KW-0256">Endoplasmic reticulum</keyword>
<comment type="subcellular location">
    <subcellularLocation>
        <location evidence="2">Endoplasmic reticulum membrane</location>
        <topology evidence="2">Single-pass type II membrane protein</topology>
    </subcellularLocation>
    <subcellularLocation>
        <location evidence="1">Golgi apparatus membrane</location>
        <topology evidence="1">Single-pass type II membrane protein</topology>
    </subcellularLocation>
</comment>
<keyword evidence="6" id="KW-0479">Metal-binding</keyword>
<reference evidence="16" key="2">
    <citation type="submission" date="2022-06" db="EMBL/GenBank/DDBJ databases">
        <title>Isolation of gut microbiota from human fecal samples.</title>
        <authorList>
            <person name="Pamer E.G."/>
            <person name="Barat B."/>
            <person name="Waligurski E."/>
            <person name="Medina S."/>
            <person name="Paddock L."/>
            <person name="Mostad J."/>
        </authorList>
    </citation>
    <scope>NUCLEOTIDE SEQUENCE</scope>
    <source>
        <strain evidence="16">DFI.6.22</strain>
    </source>
</reference>
<dbReference type="EMBL" id="JANGBQ010000018">
    <property type="protein sequence ID" value="MCQ5083567.1"/>
    <property type="molecule type" value="Genomic_DNA"/>
</dbReference>
<reference evidence="15 17" key="1">
    <citation type="journal article" date="2019" name="Nat. Med.">
        <title>A library of human gut bacterial isolates paired with longitudinal multiomics data enables mechanistic microbiome research.</title>
        <authorList>
            <person name="Poyet M."/>
            <person name="Groussin M."/>
            <person name="Gibbons S.M."/>
            <person name="Avila-Pacheco J."/>
            <person name="Jiang X."/>
            <person name="Kearney S.M."/>
            <person name="Perrotta A.R."/>
            <person name="Berdy B."/>
            <person name="Zhao S."/>
            <person name="Lieberman T.D."/>
            <person name="Swanson P.K."/>
            <person name="Smith M."/>
            <person name="Roesemann S."/>
            <person name="Alexander J.E."/>
            <person name="Rich S.A."/>
            <person name="Livny J."/>
            <person name="Vlamakis H."/>
            <person name="Clish C."/>
            <person name="Bullock K."/>
            <person name="Deik A."/>
            <person name="Scott J."/>
            <person name="Pierce K.A."/>
            <person name="Xavier R.J."/>
            <person name="Alm E.J."/>
        </authorList>
    </citation>
    <scope>NUCLEOTIDE SEQUENCE [LARGE SCALE GENOMIC DNA]</scope>
    <source>
        <strain evidence="15 17">BIOML-A204</strain>
    </source>
</reference>